<dbReference type="RefSeq" id="WP_041892258.1">
    <property type="nucleotide sequence ID" value="NZ_CP010817.1"/>
</dbReference>
<evidence type="ECO:0000313" key="2">
    <source>
        <dbReference type="Proteomes" id="UP000183496"/>
    </source>
</evidence>
<name>A0AAJ5BEQ8_MYRPR</name>
<evidence type="ECO:0000313" key="1">
    <source>
        <dbReference type="EMBL" id="SER25049.1"/>
    </source>
</evidence>
<keyword evidence="2" id="KW-1185">Reference proteome</keyword>
<gene>
    <name evidence="1" type="ORF">SAMN04488089_111129</name>
</gene>
<proteinExistence type="predicted"/>
<dbReference type="KEGG" id="mpw:MPR_2071"/>
<protein>
    <submittedName>
        <fullName evidence="1">Uncharacterized protein</fullName>
    </submittedName>
</protein>
<sequence>MAKLTIFTKYGGGPIIPYESDISKILNDFGDKMVISPNIQLHIECRIDGDIIKYNDPLGCSNMRFMKKKNIIANTIAITYDFLKESNEETLKVFLKENFVLAISQMLDRLKKEKYILDKDSILNVLKKEFESINTK</sequence>
<organism evidence="1 2">
    <name type="scientific">Myroides profundi</name>
    <dbReference type="NCBI Taxonomy" id="480520"/>
    <lineage>
        <taxon>Bacteria</taxon>
        <taxon>Pseudomonadati</taxon>
        <taxon>Bacteroidota</taxon>
        <taxon>Flavobacteriia</taxon>
        <taxon>Flavobacteriales</taxon>
        <taxon>Flavobacteriaceae</taxon>
        <taxon>Myroides</taxon>
    </lineage>
</organism>
<comment type="caution">
    <text evidence="1">The sequence shown here is derived from an EMBL/GenBank/DDBJ whole genome shotgun (WGS) entry which is preliminary data.</text>
</comment>
<reference evidence="1 2" key="1">
    <citation type="submission" date="2016-10" db="EMBL/GenBank/DDBJ databases">
        <authorList>
            <person name="Varghese N."/>
            <person name="Submissions S."/>
        </authorList>
    </citation>
    <scope>NUCLEOTIDE SEQUENCE [LARGE SCALE GENOMIC DNA]</scope>
    <source>
        <strain evidence="2">DSM 19823 / KCTC 23066 / CCTCC M 208030 / D25</strain>
    </source>
</reference>
<accession>A0AAJ5BEQ8</accession>
<dbReference type="AlphaFoldDB" id="A0AAJ5BEQ8"/>
<dbReference type="EMBL" id="FOFY01000011">
    <property type="protein sequence ID" value="SER25049.1"/>
    <property type="molecule type" value="Genomic_DNA"/>
</dbReference>
<dbReference type="Proteomes" id="UP000183496">
    <property type="component" value="Unassembled WGS sequence"/>
</dbReference>